<dbReference type="InterPro" id="IPR020843">
    <property type="entry name" value="ER"/>
</dbReference>
<dbReference type="PANTHER" id="PTHR45348:SF2">
    <property type="entry name" value="ZINC-TYPE ALCOHOL DEHYDROGENASE-LIKE PROTEIN C2E1P3.01"/>
    <property type="match status" value="1"/>
</dbReference>
<evidence type="ECO:0000256" key="1">
    <source>
        <dbReference type="ARBA" id="ARBA00008072"/>
    </source>
</evidence>
<gene>
    <name evidence="4" type="ORF">ASPCAL05693</name>
</gene>
<feature type="domain" description="Enoyl reductase (ER)" evidence="3">
    <location>
        <begin position="17"/>
        <end position="355"/>
    </location>
</feature>
<dbReference type="SUPFAM" id="SSF50129">
    <property type="entry name" value="GroES-like"/>
    <property type="match status" value="1"/>
</dbReference>
<dbReference type="CDD" id="cd08249">
    <property type="entry name" value="enoyl_reductase_like"/>
    <property type="match status" value="1"/>
</dbReference>
<dbReference type="STRING" id="454130.A0A0U4Z4H7"/>
<reference evidence="5" key="1">
    <citation type="journal article" date="2016" name="Genome Announc.">
        <title>Draft genome sequences of fungus Aspergillus calidoustus.</title>
        <authorList>
            <person name="Horn F."/>
            <person name="Linde J."/>
            <person name="Mattern D.J."/>
            <person name="Walther G."/>
            <person name="Guthke R."/>
            <person name="Scherlach K."/>
            <person name="Martin K."/>
            <person name="Brakhage A.A."/>
            <person name="Petzke L."/>
            <person name="Valiante V."/>
        </authorList>
    </citation>
    <scope>NUCLEOTIDE SEQUENCE [LARGE SCALE GENOMIC DNA]</scope>
    <source>
        <strain evidence="5">SF006504</strain>
    </source>
</reference>
<dbReference type="InterPro" id="IPR036291">
    <property type="entry name" value="NAD(P)-bd_dom_sf"/>
</dbReference>
<proteinExistence type="inferred from homology"/>
<dbReference type="SUPFAM" id="SSF51735">
    <property type="entry name" value="NAD(P)-binding Rossmann-fold domains"/>
    <property type="match status" value="1"/>
</dbReference>
<dbReference type="InterPro" id="IPR011032">
    <property type="entry name" value="GroES-like_sf"/>
</dbReference>
<dbReference type="Gene3D" id="3.90.180.10">
    <property type="entry name" value="Medium-chain alcohol dehydrogenases, catalytic domain"/>
    <property type="match status" value="1"/>
</dbReference>
<keyword evidence="2" id="KW-0560">Oxidoreductase</keyword>
<dbReference type="GO" id="GO:0016651">
    <property type="term" value="F:oxidoreductase activity, acting on NAD(P)H"/>
    <property type="evidence" value="ECO:0007669"/>
    <property type="project" value="InterPro"/>
</dbReference>
<dbReference type="SMART" id="SM00829">
    <property type="entry name" value="PKS_ER"/>
    <property type="match status" value="1"/>
</dbReference>
<name>A0A0U4Z4H7_ASPCI</name>
<evidence type="ECO:0000313" key="4">
    <source>
        <dbReference type="EMBL" id="CEL04565.1"/>
    </source>
</evidence>
<dbReference type="InterPro" id="IPR047122">
    <property type="entry name" value="Trans-enoyl_RdTase-like"/>
</dbReference>
<comment type="similarity">
    <text evidence="1">Belongs to the zinc-containing alcohol dehydrogenase family.</text>
</comment>
<protein>
    <recommendedName>
        <fullName evidence="3">Enoyl reductase (ER) domain-containing protein</fullName>
    </recommendedName>
</protein>
<evidence type="ECO:0000259" key="3">
    <source>
        <dbReference type="SMART" id="SM00829"/>
    </source>
</evidence>
<accession>A0A0U4Z4H7</accession>
<organism evidence="4 5">
    <name type="scientific">Aspergillus calidoustus</name>
    <dbReference type="NCBI Taxonomy" id="454130"/>
    <lineage>
        <taxon>Eukaryota</taxon>
        <taxon>Fungi</taxon>
        <taxon>Dikarya</taxon>
        <taxon>Ascomycota</taxon>
        <taxon>Pezizomycotina</taxon>
        <taxon>Eurotiomycetes</taxon>
        <taxon>Eurotiomycetidae</taxon>
        <taxon>Eurotiales</taxon>
        <taxon>Aspergillaceae</taxon>
        <taxon>Aspergillus</taxon>
        <taxon>Aspergillus subgen. Nidulantes</taxon>
    </lineage>
</organism>
<dbReference type="AlphaFoldDB" id="A0A0U4Z4H7"/>
<dbReference type="Gene3D" id="3.40.50.720">
    <property type="entry name" value="NAD(P)-binding Rossmann-like Domain"/>
    <property type="match status" value="1"/>
</dbReference>
<evidence type="ECO:0000313" key="5">
    <source>
        <dbReference type="Proteomes" id="UP000054771"/>
    </source>
</evidence>
<evidence type="ECO:0000256" key="2">
    <source>
        <dbReference type="ARBA" id="ARBA00023002"/>
    </source>
</evidence>
<dbReference type="Proteomes" id="UP000054771">
    <property type="component" value="Unassembled WGS sequence"/>
</dbReference>
<dbReference type="Pfam" id="PF08240">
    <property type="entry name" value="ADH_N"/>
    <property type="match status" value="1"/>
</dbReference>
<dbReference type="OrthoDB" id="9992527at2759"/>
<dbReference type="InterPro" id="IPR013154">
    <property type="entry name" value="ADH-like_N"/>
</dbReference>
<dbReference type="EMBL" id="CDMC01000004">
    <property type="protein sequence ID" value="CEL04565.1"/>
    <property type="molecule type" value="Genomic_DNA"/>
</dbReference>
<dbReference type="OMA" id="HDQKGRD"/>
<sequence>MSGTTKLQKALVVEEIGKPLRLAQRPIPMPGPGWVLVQVAAAGINPHDQKGRDTGLFIQPYTPGAVLTQDISGTVVSLGANVSKFRIGDRIFGQSNVLDGPDQGGLQQYTLLHADYAARIPDNLSFDDAATIPVNAVASFVALFHESGLGLHPAEFNLSSEKSDVVDYSKDTILVIGGGSNTGKFGLMFAQLAGFGKVITTAGGTGDAKKMGRLRSLGATHIIDRNASDAEIETQVREIVGDSLIYAYDTVNAAPNQGLGLAALSSSHKGTLITLMRGGEVREEIALKKEAGYRKAQVLGVSHKHGEFAKEFWNRLPRWIGSGIVRPLDAVVVEGLDVDGVNRVLDEYRDGKVVSKTHVHPTAL</sequence>
<keyword evidence="5" id="KW-1185">Reference proteome</keyword>
<dbReference type="PANTHER" id="PTHR45348">
    <property type="entry name" value="HYPOTHETICAL OXIDOREDUCTASE (EUROFUNG)"/>
    <property type="match status" value="1"/>
</dbReference>